<dbReference type="Proteomes" id="UP000234254">
    <property type="component" value="Unassembled WGS sequence"/>
</dbReference>
<keyword evidence="2" id="KW-1185">Reference proteome</keyword>
<organism evidence="1 2">
    <name type="scientific">Aspergillus campestris (strain IBT 28561)</name>
    <dbReference type="NCBI Taxonomy" id="1392248"/>
    <lineage>
        <taxon>Eukaryota</taxon>
        <taxon>Fungi</taxon>
        <taxon>Dikarya</taxon>
        <taxon>Ascomycota</taxon>
        <taxon>Pezizomycotina</taxon>
        <taxon>Eurotiomycetes</taxon>
        <taxon>Eurotiomycetidae</taxon>
        <taxon>Eurotiales</taxon>
        <taxon>Aspergillaceae</taxon>
        <taxon>Aspergillus</taxon>
        <taxon>Aspergillus subgen. Circumdati</taxon>
    </lineage>
</organism>
<evidence type="ECO:0000313" key="2">
    <source>
        <dbReference type="Proteomes" id="UP000234254"/>
    </source>
</evidence>
<sequence>MQSPYPWLPRSAPPPPPIILRALLQISVSISTTHLAYIKKNSHISKAGVVHQLRHVRHAAATAEVVGHLSQLRVVHEVAQHVGVAHEVLGHAREHGVAHDRAQIGHTAATAAAAAAASKHAGQRRQVGHTAAAAAAAARGTRSLVDSISRRLAATADLCDLSLRSLKAPLHGITATVTLGFDTLLVGLLGAVEIGNIKPGESQPAPRLGVLGIDRNGELGIVNSLLVLSGRGVGSSAVGEINRVGGGGLQRLGVALDSGGVVLAGHRAVSLGLQLIGFGRRGASLGLGALLGRAGLRLSTTAGGCLAGGLSPELLINTVDARQRLATHGILDRGLVGRVDLEGIGDARLGDLDRLRIVSSQGAVFQAGAQKVDDRKRQALVGFCRGLIEILVRDDQTNHHTVYRARIPYHSQIGYQG</sequence>
<dbReference type="EMBL" id="MSFM01000002">
    <property type="protein sequence ID" value="PKY07492.1"/>
    <property type="molecule type" value="Genomic_DNA"/>
</dbReference>
<dbReference type="GeneID" id="36549773"/>
<dbReference type="RefSeq" id="XP_024696086.1">
    <property type="nucleotide sequence ID" value="XM_024842244.1"/>
</dbReference>
<protein>
    <submittedName>
        <fullName evidence="1">Uncharacterized protein</fullName>
    </submittedName>
</protein>
<comment type="caution">
    <text evidence="1">The sequence shown here is derived from an EMBL/GenBank/DDBJ whole genome shotgun (WGS) entry which is preliminary data.</text>
</comment>
<accession>A0A2I1DC84</accession>
<reference evidence="1" key="1">
    <citation type="submission" date="2016-12" db="EMBL/GenBank/DDBJ databases">
        <title>The genomes of Aspergillus section Nigri reveals drivers in fungal speciation.</title>
        <authorList>
            <consortium name="DOE Joint Genome Institute"/>
            <person name="Vesth T.C."/>
            <person name="Nybo J."/>
            <person name="Theobald S."/>
            <person name="Brandl J."/>
            <person name="Frisvad J.C."/>
            <person name="Nielsen K.F."/>
            <person name="Lyhne E.K."/>
            <person name="Kogle M.E."/>
            <person name="Kuo A."/>
            <person name="Riley R."/>
            <person name="Clum A."/>
            <person name="Nolan M."/>
            <person name="Lipzen A."/>
            <person name="Salamov A."/>
            <person name="Henrissat B."/>
            <person name="Wiebenga A."/>
            <person name="De vries R.P."/>
            <person name="Grigoriev I.V."/>
            <person name="Mortensen U.H."/>
            <person name="Andersen M.R."/>
            <person name="Baker S.E."/>
        </authorList>
    </citation>
    <scope>NUCLEOTIDE SEQUENCE</scope>
    <source>
        <strain evidence="1">IBT 28561</strain>
    </source>
</reference>
<dbReference type="AlphaFoldDB" id="A0A2I1DC84"/>
<evidence type="ECO:0000313" key="1">
    <source>
        <dbReference type="EMBL" id="PKY07492.1"/>
    </source>
</evidence>
<dbReference type="VEuPathDB" id="FungiDB:P168DRAFT_97197"/>
<name>A0A2I1DC84_ASPC2</name>
<gene>
    <name evidence="1" type="ORF">P168DRAFT_97197</name>
</gene>
<proteinExistence type="predicted"/>
<dbReference type="OrthoDB" id="4510447at2759"/>